<dbReference type="Gene3D" id="3.30.379.10">
    <property type="entry name" value="Chitobiase/beta-hexosaminidase domain 2-like"/>
    <property type="match status" value="1"/>
</dbReference>
<evidence type="ECO:0000259" key="9">
    <source>
        <dbReference type="Pfam" id="PF02838"/>
    </source>
</evidence>
<dbReference type="InterPro" id="IPR017853">
    <property type="entry name" value="GH"/>
</dbReference>
<feature type="chain" id="PRO_5008101759" description="beta-N-acetylhexosaminidase" evidence="7">
    <location>
        <begin position="23"/>
        <end position="691"/>
    </location>
</feature>
<feature type="active site" description="Proton donor" evidence="6">
    <location>
        <position position="330"/>
    </location>
</feature>
<protein>
    <recommendedName>
        <fullName evidence="3">beta-N-acetylhexosaminidase</fullName>
        <ecNumber evidence="3">3.2.1.52</ecNumber>
    </recommendedName>
</protein>
<comment type="catalytic activity">
    <reaction evidence="1">
        <text>Hydrolysis of terminal non-reducing N-acetyl-D-hexosamine residues in N-acetyl-beta-D-hexosaminides.</text>
        <dbReference type="EC" id="3.2.1.52"/>
    </reaction>
</comment>
<keyword evidence="5" id="KW-0326">Glycosidase</keyword>
<organism evidence="10 11">
    <name type="scientific">Pochonia chlamydosporia 170</name>
    <dbReference type="NCBI Taxonomy" id="1380566"/>
    <lineage>
        <taxon>Eukaryota</taxon>
        <taxon>Fungi</taxon>
        <taxon>Dikarya</taxon>
        <taxon>Ascomycota</taxon>
        <taxon>Pezizomycotina</taxon>
        <taxon>Sordariomycetes</taxon>
        <taxon>Hypocreomycetidae</taxon>
        <taxon>Hypocreales</taxon>
        <taxon>Clavicipitaceae</taxon>
        <taxon>Pochonia</taxon>
    </lineage>
</organism>
<keyword evidence="11" id="KW-1185">Reference proteome</keyword>
<dbReference type="PANTHER" id="PTHR43678:SF1">
    <property type="entry name" value="BETA-N-ACETYLHEXOSAMINIDASE"/>
    <property type="match status" value="1"/>
</dbReference>
<evidence type="ECO:0000256" key="3">
    <source>
        <dbReference type="ARBA" id="ARBA00012663"/>
    </source>
</evidence>
<name>A0A179FIC5_METCM</name>
<dbReference type="GO" id="GO:0004563">
    <property type="term" value="F:beta-N-acetylhexosaminidase activity"/>
    <property type="evidence" value="ECO:0007669"/>
    <property type="project" value="UniProtKB-EC"/>
</dbReference>
<dbReference type="SUPFAM" id="SSF51445">
    <property type="entry name" value="(Trans)glycosidases"/>
    <property type="match status" value="1"/>
</dbReference>
<dbReference type="PRINTS" id="PR00738">
    <property type="entry name" value="GLHYDRLASE20"/>
</dbReference>
<feature type="signal peptide" evidence="7">
    <location>
        <begin position="1"/>
        <end position="22"/>
    </location>
</feature>
<dbReference type="InterPro" id="IPR052764">
    <property type="entry name" value="GH20_Enzymes"/>
</dbReference>
<evidence type="ECO:0000256" key="1">
    <source>
        <dbReference type="ARBA" id="ARBA00001231"/>
    </source>
</evidence>
<evidence type="ECO:0000256" key="7">
    <source>
        <dbReference type="SAM" id="SignalP"/>
    </source>
</evidence>
<evidence type="ECO:0000256" key="4">
    <source>
        <dbReference type="ARBA" id="ARBA00022801"/>
    </source>
</evidence>
<dbReference type="Proteomes" id="UP000078397">
    <property type="component" value="Unassembled WGS sequence"/>
</dbReference>
<proteinExistence type="inferred from homology"/>
<evidence type="ECO:0000256" key="6">
    <source>
        <dbReference type="PIRSR" id="PIRSR625705-1"/>
    </source>
</evidence>
<feature type="domain" description="Glycoside hydrolase family 20 catalytic" evidence="8">
    <location>
        <begin position="174"/>
        <end position="473"/>
    </location>
</feature>
<dbReference type="EC" id="3.2.1.52" evidence="3"/>
<evidence type="ECO:0000313" key="10">
    <source>
        <dbReference type="EMBL" id="OAQ65304.1"/>
    </source>
</evidence>
<dbReference type="InterPro" id="IPR015882">
    <property type="entry name" value="HEX_bac_N"/>
</dbReference>
<dbReference type="PANTHER" id="PTHR43678">
    <property type="entry name" value="PUTATIVE (AFU_ORTHOLOGUE AFUA_2G00640)-RELATED"/>
    <property type="match status" value="1"/>
</dbReference>
<dbReference type="STRING" id="1380566.A0A179FIC5"/>
<evidence type="ECO:0000313" key="11">
    <source>
        <dbReference type="Proteomes" id="UP000078397"/>
    </source>
</evidence>
<evidence type="ECO:0000256" key="2">
    <source>
        <dbReference type="ARBA" id="ARBA00006285"/>
    </source>
</evidence>
<feature type="domain" description="Beta-hexosaminidase bacterial type N-terminal" evidence="9">
    <location>
        <begin position="70"/>
        <end position="151"/>
    </location>
</feature>
<dbReference type="GeneID" id="28849454"/>
<dbReference type="GO" id="GO:0005975">
    <property type="term" value="P:carbohydrate metabolic process"/>
    <property type="evidence" value="ECO:0007669"/>
    <property type="project" value="InterPro"/>
</dbReference>
<gene>
    <name evidence="10" type="ORF">VFPPC_06426</name>
</gene>
<dbReference type="CDD" id="cd06564">
    <property type="entry name" value="GH20_DspB_LnbB-like"/>
    <property type="match status" value="1"/>
</dbReference>
<comment type="caution">
    <text evidence="10">The sequence shown here is derived from an EMBL/GenBank/DDBJ whole genome shotgun (WGS) entry which is preliminary data.</text>
</comment>
<dbReference type="Pfam" id="PF02838">
    <property type="entry name" value="Glyco_hydro_20b"/>
    <property type="match status" value="1"/>
</dbReference>
<dbReference type="Gene3D" id="3.20.20.80">
    <property type="entry name" value="Glycosidases"/>
    <property type="match status" value="1"/>
</dbReference>
<keyword evidence="7" id="KW-0732">Signal</keyword>
<keyword evidence="4" id="KW-0378">Hydrolase</keyword>
<comment type="similarity">
    <text evidence="2">Belongs to the glycosyl hydrolase 20 family.</text>
</comment>
<dbReference type="OrthoDB" id="428480at2759"/>
<sequence length="691" mass="75873">MKVWHLVSGLLASQALVGLTTSQLIGIPTVPYQQSDQTLSLKTITSIIVDSRHANARDANGSTLIPPTLHDFATTFAQDLHDTLGITAKVTIQDTPAPQSIFLTLGNPSHYLDAASRPTSEGYTLSTSSHGITVTGASPLGAWWATRTILQQGILKNGLVPLGSGVDSPGWATRGMMLDCARHFYPKDFLVEMCGYMSFFKQNTFHVHLSDNVIVPITPSNFKDVYARFRLWSDSPSVKGLNNYQNESYTRADFEEIQRKCAARGVTILPEIEAPGHALPIVQWRPQVGYKGALDQLNISHPDTIPTMKTIWGEFLPWFYNKRVSIGADEYQGPEADYKVFVNEMARFIASKGKETQIWGTFPPKNASVEIFRNVTIQHWAYAFGNPKRDYIGNGYSVINSDEMYYVVLKVGGYSRSVDISKTFSGNPGGGKWEPNIFSLKKKQDNVDRGEKLLRGGITPLWNDNGANTSVYSEAYYAWKKGIPALADKQWGGNLTMGEFDGVLAKFGGRIPGENLERRVASKGEVVMNYTDFRGPEVVDSSGNGYNGKTDCKASGGVLHMTRDCGLSTGLESKGRNYTLEMAIKVDSLSGDTVLVSGRDSVLMLTPNITLFAGGNYFRLNRTVGLGKWLDLKVVARGARTYASVDGEEDEFLAGVSNYGKGIVWAEIGIEAPIERVGGWEGGLKAWSLRE</sequence>
<dbReference type="RefSeq" id="XP_018142618.1">
    <property type="nucleotide sequence ID" value="XM_018285460.1"/>
</dbReference>
<evidence type="ECO:0000259" key="8">
    <source>
        <dbReference type="Pfam" id="PF00728"/>
    </source>
</evidence>
<dbReference type="InterPro" id="IPR029018">
    <property type="entry name" value="Hex-like_dom2"/>
</dbReference>
<dbReference type="AlphaFoldDB" id="A0A179FIC5"/>
<reference evidence="10 11" key="1">
    <citation type="journal article" date="2016" name="PLoS Pathog.">
        <title>Biosynthesis of antibiotic leucinostatins in bio-control fungus Purpureocillium lilacinum and their inhibition on phytophthora revealed by genome mining.</title>
        <authorList>
            <person name="Wang G."/>
            <person name="Liu Z."/>
            <person name="Lin R."/>
            <person name="Li E."/>
            <person name="Mao Z."/>
            <person name="Ling J."/>
            <person name="Yang Y."/>
            <person name="Yin W.B."/>
            <person name="Xie B."/>
        </authorList>
    </citation>
    <scope>NUCLEOTIDE SEQUENCE [LARGE SCALE GENOMIC DNA]</scope>
    <source>
        <strain evidence="10">170</strain>
    </source>
</reference>
<evidence type="ECO:0000256" key="5">
    <source>
        <dbReference type="ARBA" id="ARBA00023295"/>
    </source>
</evidence>
<dbReference type="InterPro" id="IPR015883">
    <property type="entry name" value="Glyco_hydro_20_cat"/>
</dbReference>
<dbReference type="InterPro" id="IPR025705">
    <property type="entry name" value="Beta_hexosaminidase_sua/sub"/>
</dbReference>
<dbReference type="Pfam" id="PF00728">
    <property type="entry name" value="Glyco_hydro_20"/>
    <property type="match status" value="1"/>
</dbReference>
<accession>A0A179FIC5</accession>
<dbReference type="KEGG" id="pchm:VFPPC_06426"/>
<dbReference type="SUPFAM" id="SSF55545">
    <property type="entry name" value="beta-N-acetylhexosaminidase-like domain"/>
    <property type="match status" value="1"/>
</dbReference>
<dbReference type="EMBL" id="LSBJ02000005">
    <property type="protein sequence ID" value="OAQ65304.1"/>
    <property type="molecule type" value="Genomic_DNA"/>
</dbReference>